<name>A0AAV5DXQ3_ELECO</name>
<feature type="domain" description="Large ribosomal subunit protein eL20" evidence="6">
    <location>
        <begin position="234"/>
        <end position="355"/>
    </location>
</feature>
<dbReference type="EMBL" id="BQKI01000071">
    <property type="protein sequence ID" value="GJN15232.1"/>
    <property type="molecule type" value="Genomic_DNA"/>
</dbReference>
<reference evidence="7" key="2">
    <citation type="submission" date="2021-12" db="EMBL/GenBank/DDBJ databases">
        <title>Resequencing data analysis of finger millet.</title>
        <authorList>
            <person name="Hatakeyama M."/>
            <person name="Aluri S."/>
            <person name="Balachadran M.T."/>
            <person name="Sivarajan S.R."/>
            <person name="Poveda L."/>
            <person name="Shimizu-Inatsugi R."/>
            <person name="Schlapbach R."/>
            <person name="Sreeman S.M."/>
            <person name="Shimizu K.K."/>
        </authorList>
    </citation>
    <scope>NUCLEOTIDE SEQUENCE</scope>
</reference>
<keyword evidence="5" id="KW-0812">Transmembrane</keyword>
<dbReference type="GO" id="GO:1990904">
    <property type="term" value="C:ribonucleoprotein complex"/>
    <property type="evidence" value="ECO:0007669"/>
    <property type="project" value="UniProtKB-KW"/>
</dbReference>
<feature type="transmembrane region" description="Helical" evidence="5">
    <location>
        <begin position="122"/>
        <end position="144"/>
    </location>
</feature>
<dbReference type="FunFam" id="3.10.20.10:FF:000002">
    <property type="entry name" value="60S ribosomal protein L18a"/>
    <property type="match status" value="1"/>
</dbReference>
<comment type="similarity">
    <text evidence="1">Belongs to the eukaryotic ribosomal protein eL20 family.</text>
</comment>
<evidence type="ECO:0000256" key="5">
    <source>
        <dbReference type="SAM" id="Phobius"/>
    </source>
</evidence>
<organism evidence="7 8">
    <name type="scientific">Eleusine coracana subsp. coracana</name>
    <dbReference type="NCBI Taxonomy" id="191504"/>
    <lineage>
        <taxon>Eukaryota</taxon>
        <taxon>Viridiplantae</taxon>
        <taxon>Streptophyta</taxon>
        <taxon>Embryophyta</taxon>
        <taxon>Tracheophyta</taxon>
        <taxon>Spermatophyta</taxon>
        <taxon>Magnoliopsida</taxon>
        <taxon>Liliopsida</taxon>
        <taxon>Poales</taxon>
        <taxon>Poaceae</taxon>
        <taxon>PACMAD clade</taxon>
        <taxon>Chloridoideae</taxon>
        <taxon>Cynodonteae</taxon>
        <taxon>Eleusininae</taxon>
        <taxon>Eleusine</taxon>
    </lineage>
</organism>
<dbReference type="Gene3D" id="3.10.20.10">
    <property type="match status" value="2"/>
</dbReference>
<evidence type="ECO:0000256" key="2">
    <source>
        <dbReference type="ARBA" id="ARBA00022980"/>
    </source>
</evidence>
<evidence type="ECO:0000259" key="6">
    <source>
        <dbReference type="Pfam" id="PF01775"/>
    </source>
</evidence>
<dbReference type="Pfam" id="PF01775">
    <property type="entry name" value="Ribosomal_L18A"/>
    <property type="match status" value="1"/>
</dbReference>
<dbReference type="GO" id="GO:0005840">
    <property type="term" value="C:ribosome"/>
    <property type="evidence" value="ECO:0007669"/>
    <property type="project" value="UniProtKB-KW"/>
</dbReference>
<dbReference type="Proteomes" id="UP001054889">
    <property type="component" value="Unassembled WGS sequence"/>
</dbReference>
<dbReference type="InterPro" id="IPR021138">
    <property type="entry name" value="Ribosomal_eL20_eukaryotes"/>
</dbReference>
<dbReference type="SUPFAM" id="SSF160374">
    <property type="entry name" value="RplX-like"/>
    <property type="match status" value="1"/>
</dbReference>
<proteinExistence type="inferred from homology"/>
<dbReference type="InterPro" id="IPR028877">
    <property type="entry name" value="Ribosomal_eL20"/>
</dbReference>
<reference evidence="7" key="1">
    <citation type="journal article" date="2018" name="DNA Res.">
        <title>Multiple hybrid de novo genome assembly of finger millet, an orphan allotetraploid crop.</title>
        <authorList>
            <person name="Hatakeyama M."/>
            <person name="Aluri S."/>
            <person name="Balachadran M.T."/>
            <person name="Sivarajan S.R."/>
            <person name="Patrignani A."/>
            <person name="Gruter S."/>
            <person name="Poveda L."/>
            <person name="Shimizu-Inatsugi R."/>
            <person name="Baeten J."/>
            <person name="Francoijs K.J."/>
            <person name="Nataraja K.N."/>
            <person name="Reddy Y.A.N."/>
            <person name="Phadnis S."/>
            <person name="Ravikumar R.L."/>
            <person name="Schlapbach R."/>
            <person name="Sreeman S.M."/>
            <person name="Shimizu K.K."/>
        </authorList>
    </citation>
    <scope>NUCLEOTIDE SEQUENCE</scope>
</reference>
<dbReference type="GO" id="GO:0006412">
    <property type="term" value="P:translation"/>
    <property type="evidence" value="ECO:0007669"/>
    <property type="project" value="InterPro"/>
</dbReference>
<dbReference type="GO" id="GO:0003735">
    <property type="term" value="F:structural constituent of ribosome"/>
    <property type="evidence" value="ECO:0007669"/>
    <property type="project" value="InterPro"/>
</dbReference>
<dbReference type="InterPro" id="IPR023573">
    <property type="entry name" value="Ribosomal_eL20_dom"/>
</dbReference>
<protein>
    <recommendedName>
        <fullName evidence="6">Large ribosomal subunit protein eL20 domain-containing protein</fullName>
    </recommendedName>
</protein>
<comment type="caution">
    <text evidence="7">The sequence shown here is derived from an EMBL/GenBank/DDBJ whole genome shotgun (WGS) entry which is preliminary data.</text>
</comment>
<gene>
    <name evidence="7" type="primary">gb02126</name>
    <name evidence="7" type="ORF">PR202_gb02126</name>
</gene>
<dbReference type="PANTHER" id="PTHR10052">
    <property type="entry name" value="60S RIBOSOMAL PROTEIN L18A"/>
    <property type="match status" value="1"/>
</dbReference>
<accession>A0AAV5DXQ3</accession>
<dbReference type="FunFam" id="3.10.20.10:FF:000001">
    <property type="entry name" value="60S ribosomal protein L18a"/>
    <property type="match status" value="1"/>
</dbReference>
<dbReference type="HAMAP" id="MF_00273">
    <property type="entry name" value="Ribosomal_eL20"/>
    <property type="match status" value="1"/>
</dbReference>
<keyword evidence="5" id="KW-1133">Transmembrane helix</keyword>
<feature type="compositionally biased region" description="Pro residues" evidence="4">
    <location>
        <begin position="61"/>
        <end position="71"/>
    </location>
</feature>
<dbReference type="AlphaFoldDB" id="A0AAV5DXQ3"/>
<feature type="transmembrane region" description="Helical" evidence="5">
    <location>
        <begin position="156"/>
        <end position="175"/>
    </location>
</feature>
<keyword evidence="2" id="KW-0689">Ribosomal protein</keyword>
<evidence type="ECO:0000256" key="1">
    <source>
        <dbReference type="ARBA" id="ARBA00009362"/>
    </source>
</evidence>
<keyword evidence="3" id="KW-0687">Ribonucleoprotein</keyword>
<feature type="region of interest" description="Disordered" evidence="4">
    <location>
        <begin position="1"/>
        <end position="75"/>
    </location>
</feature>
<sequence>MGGSQEPEAGNGKAAGYSSSGHLPPSAPPHLEGQPPHQYQYGYGTFQGRQAGSGEFRNPPVGFPQPAPPPGFGGGGYQYQQQPYAPAEPYYGQGYQSGQGYGNVVEGRPVRMRRLPCCGLGLGWFIAGFFFAAIPWYIGAFILVCVRVHDHREKPGYVACTIAAVIAALAILFGVTKGTHVCPKQFYRRFLAPTHKYSSVFASSLVGRHLPRLGLGLLRLRPRELAEMVAHRFHQYQVVGRALPTPGDEHPKIYRMKLWATNEVRAKSKFWYFLRKLKKVKKSNGQVLAINEIFERNPTTIKNYGIWLRYQSRTGYHNMYKEYRDTTLNGAVEQMYTEMASRHRVRAPCIQIIKTATVHFKLCKRDNTKQFHNAKIKFPLVSRKIRPPTRKLKTTFKASRPNLFM</sequence>
<evidence type="ECO:0000313" key="8">
    <source>
        <dbReference type="Proteomes" id="UP001054889"/>
    </source>
</evidence>
<evidence type="ECO:0000256" key="4">
    <source>
        <dbReference type="SAM" id="MobiDB-lite"/>
    </source>
</evidence>
<keyword evidence="8" id="KW-1185">Reference proteome</keyword>
<keyword evidence="5" id="KW-0472">Membrane</keyword>
<evidence type="ECO:0000256" key="3">
    <source>
        <dbReference type="ARBA" id="ARBA00023274"/>
    </source>
</evidence>
<evidence type="ECO:0000313" key="7">
    <source>
        <dbReference type="EMBL" id="GJN15232.1"/>
    </source>
</evidence>